<gene>
    <name evidence="1" type="ORF">FB391_1126</name>
</gene>
<keyword evidence="2" id="KW-1185">Reference proteome</keyword>
<accession>A0A543FLT3</accession>
<evidence type="ECO:0000313" key="2">
    <source>
        <dbReference type="Proteomes" id="UP000320235"/>
    </source>
</evidence>
<dbReference type="EMBL" id="VFPE01000001">
    <property type="protein sequence ID" value="TQM34833.1"/>
    <property type="molecule type" value="Genomic_DNA"/>
</dbReference>
<comment type="caution">
    <text evidence="1">The sequence shown here is derived from an EMBL/GenBank/DDBJ whole genome shotgun (WGS) entry which is preliminary data.</text>
</comment>
<evidence type="ECO:0000313" key="1">
    <source>
        <dbReference type="EMBL" id="TQM34833.1"/>
    </source>
</evidence>
<name>A0A543FLT3_9MICO</name>
<organism evidence="1 2">
    <name type="scientific">Microbacterium kyungheense</name>
    <dbReference type="NCBI Taxonomy" id="1263636"/>
    <lineage>
        <taxon>Bacteria</taxon>
        <taxon>Bacillati</taxon>
        <taxon>Actinomycetota</taxon>
        <taxon>Actinomycetes</taxon>
        <taxon>Micrococcales</taxon>
        <taxon>Microbacteriaceae</taxon>
        <taxon>Microbacterium</taxon>
    </lineage>
</organism>
<reference evidence="1 2" key="1">
    <citation type="submission" date="2019-06" db="EMBL/GenBank/DDBJ databases">
        <title>Sequencing the genomes of 1000 actinobacteria strains.</title>
        <authorList>
            <person name="Klenk H.-P."/>
        </authorList>
    </citation>
    <scope>NUCLEOTIDE SEQUENCE [LARGE SCALE GENOMIC DNA]</scope>
    <source>
        <strain evidence="1 2">DSM 105492</strain>
    </source>
</reference>
<protein>
    <submittedName>
        <fullName evidence="1">Uncharacterized protein</fullName>
    </submittedName>
</protein>
<proteinExistence type="predicted"/>
<dbReference type="RefSeq" id="WP_185842953.1">
    <property type="nucleotide sequence ID" value="NZ_BAABLH010000005.1"/>
</dbReference>
<dbReference type="Proteomes" id="UP000320235">
    <property type="component" value="Unassembled WGS sequence"/>
</dbReference>
<dbReference type="AlphaFoldDB" id="A0A543FLT3"/>
<sequence>MSASPTRIVAHGVECVSVGGARWRYVSLAPWPQLGPDGTPLVSLLRAGSIAMVQLGVQLDPPGDVLERARAAVEAAVAASIVLESGVDGVERIDVVLEPGAGERIAATSAGSGYPPYTAVFSLRPEGDDLDAFAAAVGGASGRVEIRYRVRRDGADAPVSADLAEWMPHPASVPRHDPAPSGA</sequence>